<dbReference type="InterPro" id="IPR001173">
    <property type="entry name" value="Glyco_trans_2-like"/>
</dbReference>
<evidence type="ECO:0000259" key="1">
    <source>
        <dbReference type="Pfam" id="PF00535"/>
    </source>
</evidence>
<dbReference type="Pfam" id="PF00535">
    <property type="entry name" value="Glycos_transf_2"/>
    <property type="match status" value="1"/>
</dbReference>
<proteinExistence type="predicted"/>
<evidence type="ECO:0000313" key="2">
    <source>
        <dbReference type="EMBL" id="SVB77501.1"/>
    </source>
</evidence>
<sequence>VDLSVIIPSYRAPRLLQQALRSLADDVAQLTVEVIVVDDGSPDYDANDLAGLSGRWPL</sequence>
<accession>A0A382GTJ5</accession>
<name>A0A382GTJ5_9ZZZZ</name>
<gene>
    <name evidence="2" type="ORF">METZ01_LOCUS230355</name>
</gene>
<feature type="non-terminal residue" evidence="2">
    <location>
        <position position="1"/>
    </location>
</feature>
<organism evidence="2">
    <name type="scientific">marine metagenome</name>
    <dbReference type="NCBI Taxonomy" id="408172"/>
    <lineage>
        <taxon>unclassified sequences</taxon>
        <taxon>metagenomes</taxon>
        <taxon>ecological metagenomes</taxon>
    </lineage>
</organism>
<dbReference type="AlphaFoldDB" id="A0A382GTJ5"/>
<protein>
    <recommendedName>
        <fullName evidence="1">Glycosyltransferase 2-like domain-containing protein</fullName>
    </recommendedName>
</protein>
<dbReference type="SUPFAM" id="SSF53448">
    <property type="entry name" value="Nucleotide-diphospho-sugar transferases"/>
    <property type="match status" value="1"/>
</dbReference>
<dbReference type="InterPro" id="IPR029044">
    <property type="entry name" value="Nucleotide-diphossugar_trans"/>
</dbReference>
<dbReference type="Gene3D" id="3.90.550.10">
    <property type="entry name" value="Spore Coat Polysaccharide Biosynthesis Protein SpsA, Chain A"/>
    <property type="match status" value="1"/>
</dbReference>
<feature type="non-terminal residue" evidence="2">
    <location>
        <position position="58"/>
    </location>
</feature>
<feature type="domain" description="Glycosyltransferase 2-like" evidence="1">
    <location>
        <begin position="4"/>
        <end position="46"/>
    </location>
</feature>
<dbReference type="CDD" id="cd00761">
    <property type="entry name" value="Glyco_tranf_GTA_type"/>
    <property type="match status" value="1"/>
</dbReference>
<reference evidence="2" key="1">
    <citation type="submission" date="2018-05" db="EMBL/GenBank/DDBJ databases">
        <authorList>
            <person name="Lanie J.A."/>
            <person name="Ng W.-L."/>
            <person name="Kazmierczak K.M."/>
            <person name="Andrzejewski T.M."/>
            <person name="Davidsen T.M."/>
            <person name="Wayne K.J."/>
            <person name="Tettelin H."/>
            <person name="Glass J.I."/>
            <person name="Rusch D."/>
            <person name="Podicherti R."/>
            <person name="Tsui H.-C.T."/>
            <person name="Winkler M.E."/>
        </authorList>
    </citation>
    <scope>NUCLEOTIDE SEQUENCE</scope>
</reference>
<dbReference type="EMBL" id="UINC01056910">
    <property type="protein sequence ID" value="SVB77501.1"/>
    <property type="molecule type" value="Genomic_DNA"/>
</dbReference>